<keyword evidence="3 4" id="KW-0413">Isomerase</keyword>
<evidence type="ECO:0000256" key="3">
    <source>
        <dbReference type="ARBA" id="ARBA00023235"/>
    </source>
</evidence>
<comment type="caution">
    <text evidence="5">The sequence shown here is derived from an EMBL/GenBank/DDBJ whole genome shotgun (WGS) entry which is preliminary data.</text>
</comment>
<dbReference type="GO" id="GO:0005975">
    <property type="term" value="P:carbohydrate metabolic process"/>
    <property type="evidence" value="ECO:0007669"/>
    <property type="project" value="InterPro"/>
</dbReference>
<protein>
    <recommendedName>
        <fullName evidence="4">Cellobiose 2-epimerase</fullName>
        <shortName evidence="4">CE</shortName>
        <ecNumber evidence="4">5.1.3.11</ecNumber>
    </recommendedName>
</protein>
<dbReference type="EMBL" id="ARYN01000012">
    <property type="protein sequence ID" value="ORL44901.1"/>
    <property type="molecule type" value="Genomic_DNA"/>
</dbReference>
<proteinExistence type="inferred from homology"/>
<dbReference type="STRING" id="1185767.IIF7_13882"/>
<dbReference type="InterPro" id="IPR010819">
    <property type="entry name" value="AGE/CE"/>
</dbReference>
<dbReference type="Gene3D" id="1.50.10.10">
    <property type="match status" value="1"/>
</dbReference>
<comment type="function">
    <text evidence="4">Catalyzes the reversible epimerization of cellobiose to 4-O-beta-D-glucopyranosyl-D-mannose (Glc-Man).</text>
</comment>
<gene>
    <name evidence="5" type="ORF">IIF7_13882</name>
</gene>
<dbReference type="SUPFAM" id="SSF48208">
    <property type="entry name" value="Six-hairpin glycosidases"/>
    <property type="match status" value="1"/>
</dbReference>
<name>A0A1Y1T1K0_9FLAO</name>
<dbReference type="PANTHER" id="PTHR15108">
    <property type="entry name" value="N-ACYLGLUCOSAMINE-2-EPIMERASE"/>
    <property type="match status" value="1"/>
</dbReference>
<comment type="catalytic activity">
    <reaction evidence="1 4">
        <text>D-cellobiose = beta-D-glucosyl-(1-&gt;4)-D-mannopyranose</text>
        <dbReference type="Rhea" id="RHEA:23384"/>
        <dbReference type="ChEBI" id="CHEBI:17057"/>
        <dbReference type="ChEBI" id="CHEBI:47931"/>
        <dbReference type="EC" id="5.1.3.11"/>
    </reaction>
</comment>
<dbReference type="GO" id="GO:0047736">
    <property type="term" value="F:cellobiose epimerase activity"/>
    <property type="evidence" value="ECO:0007669"/>
    <property type="project" value="UniProtKB-UniRule"/>
</dbReference>
<evidence type="ECO:0000256" key="4">
    <source>
        <dbReference type="HAMAP-Rule" id="MF_00929"/>
    </source>
</evidence>
<dbReference type="HAMAP" id="MF_00929">
    <property type="entry name" value="Cellobiose_2_epim"/>
    <property type="match status" value="1"/>
</dbReference>
<reference evidence="5 6" key="1">
    <citation type="submission" date="2013-04" db="EMBL/GenBank/DDBJ databases">
        <title>Zunongwangia sp. 22II14-10F7 Genome Sequencing.</title>
        <authorList>
            <person name="Lai Q."/>
            <person name="Shao Z."/>
        </authorList>
    </citation>
    <scope>NUCLEOTIDE SEQUENCE [LARGE SCALE GENOMIC DNA]</scope>
    <source>
        <strain evidence="5 6">22II14-10F7</strain>
    </source>
</reference>
<evidence type="ECO:0000256" key="2">
    <source>
        <dbReference type="ARBA" id="ARBA00008558"/>
    </source>
</evidence>
<dbReference type="AlphaFoldDB" id="A0A1Y1T1K0"/>
<organism evidence="5 6">
    <name type="scientific">Zunongwangia atlantica 22II14-10F7</name>
    <dbReference type="NCBI Taxonomy" id="1185767"/>
    <lineage>
        <taxon>Bacteria</taxon>
        <taxon>Pseudomonadati</taxon>
        <taxon>Bacteroidota</taxon>
        <taxon>Flavobacteriia</taxon>
        <taxon>Flavobacteriales</taxon>
        <taxon>Flavobacteriaceae</taxon>
        <taxon>Zunongwangia</taxon>
    </lineage>
</organism>
<evidence type="ECO:0000313" key="6">
    <source>
        <dbReference type="Proteomes" id="UP000192746"/>
    </source>
</evidence>
<dbReference type="EC" id="5.1.3.11" evidence="4"/>
<sequence length="394" mass="46160">MISNKETLKKEFRIELLNIISYWKSNSLDEVNGGFIGARDHDNNIRINQDKGIILNTRLLWTFSFVENFDSSFSCKAEADRAYRYLKANFKDNRYGGVFWSLSFKGEVTNSRKQIYAQAFLIYALSEYYKLTGDQNVLNWALEVFDLIEDRAKDLNNGGYFEAFKNDWDTIEDMRLSEKDLNASKTMNTHLHLLEAYTSLYAVSGNFKVKNALDNLIHLHLEKFLNSSTKHFYLFFDDHWNNQTDIISYGHDIEAAWLLIEAAHIVEDKSLLQKVESLAIQISDIFLKEAYVKSFGIINEKKEGVVDEDRHWWPQVEAMLGLAFVSKIEAKQSYHDALIDIWQFVKTYIIDKNYGEWFFRINKEGKPYESENKIGMWKCPYHNSRALVKLIQML</sequence>
<dbReference type="InterPro" id="IPR012341">
    <property type="entry name" value="6hp_glycosidase-like_sf"/>
</dbReference>
<dbReference type="InterPro" id="IPR008928">
    <property type="entry name" value="6-hairpin_glycosidase_sf"/>
</dbReference>
<evidence type="ECO:0000313" key="5">
    <source>
        <dbReference type="EMBL" id="ORL44901.1"/>
    </source>
</evidence>
<dbReference type="Pfam" id="PF07221">
    <property type="entry name" value="GlcNAc_2-epim"/>
    <property type="match status" value="1"/>
</dbReference>
<keyword evidence="6" id="KW-1185">Reference proteome</keyword>
<dbReference type="Proteomes" id="UP000192746">
    <property type="component" value="Unassembled WGS sequence"/>
</dbReference>
<comment type="similarity">
    <text evidence="2">Belongs to the N-acylglucosamine 2-epimerase family.</text>
</comment>
<accession>A0A1Y1T1K0</accession>
<comment type="similarity">
    <text evidence="4">Belongs to the cellobiose 2-epimerase family.</text>
</comment>
<evidence type="ECO:0000256" key="1">
    <source>
        <dbReference type="ARBA" id="ARBA00001470"/>
    </source>
</evidence>
<dbReference type="InterPro" id="IPR028584">
    <property type="entry name" value="Cellobiose_2_epim"/>
</dbReference>
<dbReference type="OrthoDB" id="618431at2"/>
<dbReference type="RefSeq" id="WP_084842302.1">
    <property type="nucleotide sequence ID" value="NZ_ARYN01000012.1"/>
</dbReference>